<evidence type="ECO:0000313" key="6">
    <source>
        <dbReference type="EMBL" id="AJY74056.1"/>
    </source>
</evidence>
<evidence type="ECO:0000256" key="3">
    <source>
        <dbReference type="ARBA" id="ARBA00023125"/>
    </source>
</evidence>
<dbReference type="InterPro" id="IPR028082">
    <property type="entry name" value="Peripla_BP_I"/>
</dbReference>
<dbReference type="SUPFAM" id="SSF53822">
    <property type="entry name" value="Periplasmic binding protein-like I"/>
    <property type="match status" value="1"/>
</dbReference>
<dbReference type="RefSeq" id="WP_045669492.1">
    <property type="nucleotide sequence ID" value="NZ_CP011058.1"/>
</dbReference>
<sequence length="336" mass="37494">MRAGIKQVAELAEVSTATVSHVINSTRFVSTETKEKVYRAMRELDYRPNAIAQSLRSQKSNTIGLIVPILPSDTSNFFFMTVAQGIQMTLKRYGYHMLLSNNVNEELGDEQEQIKLFNTKQIDGLIIASIAEEVGYLNDIVHNQYPVVFIDRKPVGYKGDYVLADGYGGSLEAVRQLLEKGHRRIGFITGTLGISTSNERLEGYREALAQQGVPYDPSLVMIANASFESGYLCAQQLLASGDVTAVFVANNVLTMGVVACLQEKRIRIPDDLAVIGFDDYDWTKITSPPLTVIRQPSFEIGVTAAEVMMKRIEKRSEQQRHKEYRLPTTLIERGSC</sequence>
<dbReference type="PATRIC" id="fig|1126833.4.peg.1072"/>
<dbReference type="EMBL" id="CP011058">
    <property type="protein sequence ID" value="AJY74056.1"/>
    <property type="molecule type" value="Genomic_DNA"/>
</dbReference>
<dbReference type="KEGG" id="pbj:VN24_04850"/>
<dbReference type="CDD" id="cd06267">
    <property type="entry name" value="PBP1_LacI_sugar_binding-like"/>
    <property type="match status" value="1"/>
</dbReference>
<dbReference type="AlphaFoldDB" id="A0A0D5NFL2"/>
<reference evidence="7" key="2">
    <citation type="submission" date="2015-03" db="EMBL/GenBank/DDBJ databases">
        <title>Genome sequence of Paenibacillus beijingensis strain DSM 24997T.</title>
        <authorList>
            <person name="Kwak Y."/>
            <person name="Shin J.-H."/>
        </authorList>
    </citation>
    <scope>NUCLEOTIDE SEQUENCE [LARGE SCALE GENOMIC DNA]</scope>
    <source>
        <strain evidence="7">DSM 24997</strain>
    </source>
</reference>
<dbReference type="STRING" id="1126833.VN24_04850"/>
<proteinExistence type="predicted"/>
<dbReference type="InterPro" id="IPR046335">
    <property type="entry name" value="LacI/GalR-like_sensor"/>
</dbReference>
<protein>
    <submittedName>
        <fullName evidence="6">LacI family transcriptional regulator</fullName>
    </submittedName>
</protein>
<dbReference type="PANTHER" id="PTHR30146">
    <property type="entry name" value="LACI-RELATED TRANSCRIPTIONAL REPRESSOR"/>
    <property type="match status" value="1"/>
</dbReference>
<dbReference type="InterPro" id="IPR010982">
    <property type="entry name" value="Lambda_DNA-bd_dom_sf"/>
</dbReference>
<reference evidence="6 7" key="1">
    <citation type="journal article" date="2015" name="J. Biotechnol.">
        <title>Complete genome sequence of Paenibacillus beijingensis 7188(T) (=DSM 24997(T)), a novel rhizobacterium from jujube garden soil.</title>
        <authorList>
            <person name="Kwak Y."/>
            <person name="Shin J.H."/>
        </authorList>
    </citation>
    <scope>NUCLEOTIDE SEQUENCE [LARGE SCALE GENOMIC DNA]</scope>
    <source>
        <strain evidence="6 7">DSM 24997</strain>
    </source>
</reference>
<accession>A0A0D5NFL2</accession>
<evidence type="ECO:0000256" key="4">
    <source>
        <dbReference type="ARBA" id="ARBA00023163"/>
    </source>
</evidence>
<evidence type="ECO:0000313" key="7">
    <source>
        <dbReference type="Proteomes" id="UP000032633"/>
    </source>
</evidence>
<keyword evidence="4" id="KW-0804">Transcription</keyword>
<dbReference type="Gene3D" id="3.40.50.2300">
    <property type="match status" value="2"/>
</dbReference>
<dbReference type="SMART" id="SM00354">
    <property type="entry name" value="HTH_LACI"/>
    <property type="match status" value="1"/>
</dbReference>
<dbReference type="PROSITE" id="PS50932">
    <property type="entry name" value="HTH_LACI_2"/>
    <property type="match status" value="1"/>
</dbReference>
<dbReference type="Pfam" id="PF13377">
    <property type="entry name" value="Peripla_BP_3"/>
    <property type="match status" value="1"/>
</dbReference>
<dbReference type="HOGENOM" id="CLU_037628_6_1_9"/>
<name>A0A0D5NFL2_9BACL</name>
<dbReference type="PANTHER" id="PTHR30146:SF148">
    <property type="entry name" value="HTH-TYPE TRANSCRIPTIONAL REPRESSOR PURR-RELATED"/>
    <property type="match status" value="1"/>
</dbReference>
<evidence type="ECO:0000259" key="5">
    <source>
        <dbReference type="PROSITE" id="PS50932"/>
    </source>
</evidence>
<dbReference type="GO" id="GO:0003700">
    <property type="term" value="F:DNA-binding transcription factor activity"/>
    <property type="evidence" value="ECO:0007669"/>
    <property type="project" value="TreeGrafter"/>
</dbReference>
<dbReference type="InterPro" id="IPR000843">
    <property type="entry name" value="HTH_LacI"/>
</dbReference>
<keyword evidence="2" id="KW-0805">Transcription regulation</keyword>
<dbReference type="Gene3D" id="1.10.260.40">
    <property type="entry name" value="lambda repressor-like DNA-binding domains"/>
    <property type="match status" value="1"/>
</dbReference>
<dbReference type="SUPFAM" id="SSF47413">
    <property type="entry name" value="lambda repressor-like DNA-binding domains"/>
    <property type="match status" value="1"/>
</dbReference>
<evidence type="ECO:0000256" key="2">
    <source>
        <dbReference type="ARBA" id="ARBA00023015"/>
    </source>
</evidence>
<dbReference type="OrthoDB" id="9796186at2"/>
<keyword evidence="7" id="KW-1185">Reference proteome</keyword>
<organism evidence="6 7">
    <name type="scientific">Paenibacillus beijingensis</name>
    <dbReference type="NCBI Taxonomy" id="1126833"/>
    <lineage>
        <taxon>Bacteria</taxon>
        <taxon>Bacillati</taxon>
        <taxon>Bacillota</taxon>
        <taxon>Bacilli</taxon>
        <taxon>Bacillales</taxon>
        <taxon>Paenibacillaceae</taxon>
        <taxon>Paenibacillus</taxon>
    </lineage>
</organism>
<gene>
    <name evidence="6" type="ORF">VN24_04850</name>
</gene>
<dbReference type="Pfam" id="PF00356">
    <property type="entry name" value="LacI"/>
    <property type="match status" value="1"/>
</dbReference>
<dbReference type="CDD" id="cd01392">
    <property type="entry name" value="HTH_LacI"/>
    <property type="match status" value="1"/>
</dbReference>
<dbReference type="GO" id="GO:0000976">
    <property type="term" value="F:transcription cis-regulatory region binding"/>
    <property type="evidence" value="ECO:0007669"/>
    <property type="project" value="TreeGrafter"/>
</dbReference>
<dbReference type="Proteomes" id="UP000032633">
    <property type="component" value="Chromosome"/>
</dbReference>
<keyword evidence="1" id="KW-0678">Repressor</keyword>
<feature type="domain" description="HTH lacI-type" evidence="5">
    <location>
        <begin position="3"/>
        <end position="57"/>
    </location>
</feature>
<keyword evidence="3" id="KW-0238">DNA-binding</keyword>
<evidence type="ECO:0000256" key="1">
    <source>
        <dbReference type="ARBA" id="ARBA00022491"/>
    </source>
</evidence>